<dbReference type="SUPFAM" id="SSF88946">
    <property type="entry name" value="Sigma2 domain of RNA polymerase sigma factors"/>
    <property type="match status" value="1"/>
</dbReference>
<protein>
    <submittedName>
        <fullName evidence="9">RNA polymerase sigma-70 factor (ECF subfamily)</fullName>
    </submittedName>
</protein>
<accession>A0AAJ1U802</accession>
<dbReference type="InterPro" id="IPR013324">
    <property type="entry name" value="RNA_pol_sigma_r3/r4-like"/>
</dbReference>
<dbReference type="SUPFAM" id="SSF88659">
    <property type="entry name" value="Sigma3 and sigma4 domains of RNA polymerase sigma factors"/>
    <property type="match status" value="1"/>
</dbReference>
<proteinExistence type="inferred from homology"/>
<dbReference type="Proteomes" id="UP001239215">
    <property type="component" value="Unassembled WGS sequence"/>
</dbReference>
<reference evidence="9" key="1">
    <citation type="submission" date="2023-07" db="EMBL/GenBank/DDBJ databases">
        <title>Functional and genomic diversity of the sorghum phyllosphere microbiome.</title>
        <authorList>
            <person name="Shade A."/>
        </authorList>
    </citation>
    <scope>NUCLEOTIDE SEQUENCE</scope>
    <source>
        <strain evidence="9">SORGH_AS_1067</strain>
    </source>
</reference>
<dbReference type="InterPro" id="IPR036388">
    <property type="entry name" value="WH-like_DNA-bd_sf"/>
</dbReference>
<dbReference type="EMBL" id="JAUTAN010000001">
    <property type="protein sequence ID" value="MDQ1106106.1"/>
    <property type="molecule type" value="Genomic_DNA"/>
</dbReference>
<keyword evidence="4" id="KW-0238">DNA-binding</keyword>
<name>A0AAJ1U802_9ACTN</name>
<dbReference type="PANTHER" id="PTHR43133:SF50">
    <property type="entry name" value="ECF RNA POLYMERASE SIGMA FACTOR SIGM"/>
    <property type="match status" value="1"/>
</dbReference>
<feature type="region of interest" description="Disordered" evidence="6">
    <location>
        <begin position="105"/>
        <end position="137"/>
    </location>
</feature>
<dbReference type="GO" id="GO:0003677">
    <property type="term" value="F:DNA binding"/>
    <property type="evidence" value="ECO:0007669"/>
    <property type="project" value="UniProtKB-KW"/>
</dbReference>
<dbReference type="PANTHER" id="PTHR43133">
    <property type="entry name" value="RNA POLYMERASE ECF-TYPE SIGMA FACTO"/>
    <property type="match status" value="1"/>
</dbReference>
<dbReference type="InterPro" id="IPR013325">
    <property type="entry name" value="RNA_pol_sigma_r2"/>
</dbReference>
<comment type="caution">
    <text evidence="9">The sequence shown here is derived from an EMBL/GenBank/DDBJ whole genome shotgun (WGS) entry which is preliminary data.</text>
</comment>
<evidence type="ECO:0000256" key="4">
    <source>
        <dbReference type="ARBA" id="ARBA00023125"/>
    </source>
</evidence>
<evidence type="ECO:0000256" key="5">
    <source>
        <dbReference type="ARBA" id="ARBA00023163"/>
    </source>
</evidence>
<comment type="similarity">
    <text evidence="1">Belongs to the sigma-70 factor family. ECF subfamily.</text>
</comment>
<keyword evidence="2" id="KW-0805">Transcription regulation</keyword>
<dbReference type="InterPro" id="IPR014284">
    <property type="entry name" value="RNA_pol_sigma-70_dom"/>
</dbReference>
<dbReference type="GO" id="GO:0006352">
    <property type="term" value="P:DNA-templated transcription initiation"/>
    <property type="evidence" value="ECO:0007669"/>
    <property type="project" value="InterPro"/>
</dbReference>
<feature type="domain" description="RNA polymerase sigma factor 70 region 4 type 2" evidence="8">
    <location>
        <begin position="148"/>
        <end position="200"/>
    </location>
</feature>
<evidence type="ECO:0000313" key="10">
    <source>
        <dbReference type="Proteomes" id="UP001239215"/>
    </source>
</evidence>
<evidence type="ECO:0000313" key="9">
    <source>
        <dbReference type="EMBL" id="MDQ1106106.1"/>
    </source>
</evidence>
<dbReference type="Pfam" id="PF08281">
    <property type="entry name" value="Sigma70_r4_2"/>
    <property type="match status" value="1"/>
</dbReference>
<feature type="compositionally biased region" description="Pro residues" evidence="6">
    <location>
        <begin position="231"/>
        <end position="242"/>
    </location>
</feature>
<gene>
    <name evidence="9" type="ORF">QE405_003390</name>
</gene>
<evidence type="ECO:0000256" key="3">
    <source>
        <dbReference type="ARBA" id="ARBA00023082"/>
    </source>
</evidence>
<evidence type="ECO:0000259" key="8">
    <source>
        <dbReference type="Pfam" id="PF08281"/>
    </source>
</evidence>
<dbReference type="AlphaFoldDB" id="A0AAJ1U802"/>
<feature type="domain" description="RNA polymerase sigma-70 region 2" evidence="7">
    <location>
        <begin position="34"/>
        <end position="100"/>
    </location>
</feature>
<dbReference type="InterPro" id="IPR013249">
    <property type="entry name" value="RNA_pol_sigma70_r4_t2"/>
</dbReference>
<dbReference type="CDD" id="cd06171">
    <property type="entry name" value="Sigma70_r4"/>
    <property type="match status" value="1"/>
</dbReference>
<dbReference type="NCBIfam" id="TIGR02937">
    <property type="entry name" value="sigma70-ECF"/>
    <property type="match status" value="1"/>
</dbReference>
<dbReference type="Gene3D" id="1.10.1740.10">
    <property type="match status" value="1"/>
</dbReference>
<organism evidence="9 10">
    <name type="scientific">Nocardioides zeae</name>
    <dbReference type="NCBI Taxonomy" id="1457234"/>
    <lineage>
        <taxon>Bacteria</taxon>
        <taxon>Bacillati</taxon>
        <taxon>Actinomycetota</taxon>
        <taxon>Actinomycetes</taxon>
        <taxon>Propionibacteriales</taxon>
        <taxon>Nocardioidaceae</taxon>
        <taxon>Nocardioides</taxon>
    </lineage>
</organism>
<evidence type="ECO:0000259" key="7">
    <source>
        <dbReference type="Pfam" id="PF04542"/>
    </source>
</evidence>
<dbReference type="Pfam" id="PF04542">
    <property type="entry name" value="Sigma70_r2"/>
    <property type="match status" value="1"/>
</dbReference>
<keyword evidence="3" id="KW-0731">Sigma factor</keyword>
<sequence length="242" mass="25228">MRTPVPGEPEGHDADDRALLAAHVAGDPDAFGVLFARHRDRLWAVALRTTGNPEDAADGLQDGMVAAYRRAGSFRGDSAVTTWLHRVVVNACLDRIRAAKVRAADPLPDDLDDPSRRGAVVRSDASPAVVPRPPDDPADLALAGDRRARVLSALGQLGAEQRAALVLVDMEGYAVAEAAAILDCAVGTVKSRCARGRARLAELLADLVATDEPPGLPAAGNRWASADVPSPGDPRGPPTAAP</sequence>
<dbReference type="InterPro" id="IPR007627">
    <property type="entry name" value="RNA_pol_sigma70_r2"/>
</dbReference>
<evidence type="ECO:0000256" key="6">
    <source>
        <dbReference type="SAM" id="MobiDB-lite"/>
    </source>
</evidence>
<evidence type="ECO:0000256" key="2">
    <source>
        <dbReference type="ARBA" id="ARBA00023015"/>
    </source>
</evidence>
<feature type="region of interest" description="Disordered" evidence="6">
    <location>
        <begin position="211"/>
        <end position="242"/>
    </location>
</feature>
<dbReference type="Gene3D" id="1.10.10.10">
    <property type="entry name" value="Winged helix-like DNA-binding domain superfamily/Winged helix DNA-binding domain"/>
    <property type="match status" value="1"/>
</dbReference>
<dbReference type="NCBIfam" id="NF007225">
    <property type="entry name" value="PRK09643.1"/>
    <property type="match status" value="1"/>
</dbReference>
<dbReference type="RefSeq" id="WP_307202954.1">
    <property type="nucleotide sequence ID" value="NZ_JAUTAN010000001.1"/>
</dbReference>
<keyword evidence="5" id="KW-0804">Transcription</keyword>
<dbReference type="InterPro" id="IPR039425">
    <property type="entry name" value="RNA_pol_sigma-70-like"/>
</dbReference>
<evidence type="ECO:0000256" key="1">
    <source>
        <dbReference type="ARBA" id="ARBA00010641"/>
    </source>
</evidence>
<dbReference type="GO" id="GO:0016987">
    <property type="term" value="F:sigma factor activity"/>
    <property type="evidence" value="ECO:0007669"/>
    <property type="project" value="UniProtKB-KW"/>
</dbReference>